<name>A0A940WY60_9BACI</name>
<evidence type="ECO:0000313" key="3">
    <source>
        <dbReference type="Proteomes" id="UP000678228"/>
    </source>
</evidence>
<keyword evidence="1" id="KW-0812">Transmembrane</keyword>
<accession>A0A940WY60</accession>
<dbReference type="RefSeq" id="WP_210596328.1">
    <property type="nucleotide sequence ID" value="NZ_JAGKSQ010000002.1"/>
</dbReference>
<protein>
    <submittedName>
        <fullName evidence="2">Uncharacterized protein</fullName>
    </submittedName>
</protein>
<feature type="transmembrane region" description="Helical" evidence="1">
    <location>
        <begin position="40"/>
        <end position="59"/>
    </location>
</feature>
<gene>
    <name evidence="2" type="ORF">J7W16_05790</name>
</gene>
<keyword evidence="3" id="KW-1185">Reference proteome</keyword>
<proteinExistence type="predicted"/>
<evidence type="ECO:0000256" key="1">
    <source>
        <dbReference type="SAM" id="Phobius"/>
    </source>
</evidence>
<dbReference type="Proteomes" id="UP000678228">
    <property type="component" value="Unassembled WGS sequence"/>
</dbReference>
<dbReference type="AlphaFoldDB" id="A0A940WY60"/>
<comment type="caution">
    <text evidence="2">The sequence shown here is derived from an EMBL/GenBank/DDBJ whole genome shotgun (WGS) entry which is preliminary data.</text>
</comment>
<organism evidence="2 3">
    <name type="scientific">Halalkalibacter suaedae</name>
    <dbReference type="NCBI Taxonomy" id="2822140"/>
    <lineage>
        <taxon>Bacteria</taxon>
        <taxon>Bacillati</taxon>
        <taxon>Bacillota</taxon>
        <taxon>Bacilli</taxon>
        <taxon>Bacillales</taxon>
        <taxon>Bacillaceae</taxon>
        <taxon>Halalkalibacter</taxon>
    </lineage>
</organism>
<dbReference type="EMBL" id="JAGKSQ010000002">
    <property type="protein sequence ID" value="MBP3950640.1"/>
    <property type="molecule type" value="Genomic_DNA"/>
</dbReference>
<evidence type="ECO:0000313" key="2">
    <source>
        <dbReference type="EMBL" id="MBP3950640.1"/>
    </source>
</evidence>
<keyword evidence="1" id="KW-1133">Transmembrane helix</keyword>
<keyword evidence="1" id="KW-0472">Membrane</keyword>
<reference evidence="2" key="1">
    <citation type="submission" date="2021-03" db="EMBL/GenBank/DDBJ databases">
        <title>Bacillus suaedae sp. nov., isolated from Suaeda aralocaspica.</title>
        <authorList>
            <person name="Lei R.F.R."/>
        </authorList>
    </citation>
    <scope>NUCLEOTIDE SEQUENCE</scope>
    <source>
        <strain evidence="2">YZJH907-2</strain>
    </source>
</reference>
<sequence>MKLKWSAITAIFVTMLFIPIQVLAAGGGAAEGAHEEPSGLLMTSLIILSFATLIFLVFLELRDNG</sequence>